<evidence type="ECO:0000313" key="1">
    <source>
        <dbReference type="EMBL" id="AEM22784.1"/>
    </source>
</evidence>
<gene>
    <name evidence="1" type="ordered locus">Bint_2174</name>
</gene>
<organism evidence="1 2">
    <name type="scientific">Brachyspira intermedia (strain ATCC 51140 / PWS/A)</name>
    <name type="common">Serpulina intermedia</name>
    <dbReference type="NCBI Taxonomy" id="1045858"/>
    <lineage>
        <taxon>Bacteria</taxon>
        <taxon>Pseudomonadati</taxon>
        <taxon>Spirochaetota</taxon>
        <taxon>Spirochaetia</taxon>
        <taxon>Brachyspirales</taxon>
        <taxon>Brachyspiraceae</taxon>
        <taxon>Brachyspira</taxon>
    </lineage>
</organism>
<name>G0ELK8_BRAIP</name>
<accession>G0ELK8</accession>
<dbReference type="AlphaFoldDB" id="G0ELK8"/>
<dbReference type="PATRIC" id="fig|1045858.4.peg.2177"/>
<evidence type="ECO:0000313" key="2">
    <source>
        <dbReference type="Proteomes" id="UP000008522"/>
    </source>
</evidence>
<dbReference type="EMBL" id="CP002874">
    <property type="protein sequence ID" value="AEM22784.1"/>
    <property type="molecule type" value="Genomic_DNA"/>
</dbReference>
<dbReference type="HOGENOM" id="CLU_3248151_0_0_12"/>
<proteinExistence type="predicted"/>
<dbReference type="Proteomes" id="UP000008522">
    <property type="component" value="Chromosome"/>
</dbReference>
<reference evidence="1 2" key="1">
    <citation type="journal article" date="2011" name="BMC Genomics">
        <title>Complete genome sequence of Brachyspira intermedia reveals unique genomic features in Brachyspira species and phage-mediated horizontal gene transfer.</title>
        <authorList>
            <person name="Hafstrom T."/>
            <person name="Jansson D.S."/>
            <person name="Segerman B."/>
        </authorList>
    </citation>
    <scope>NUCLEOTIDE SEQUENCE [LARGE SCALE GENOMIC DNA]</scope>
    <source>
        <strain evidence="2">ATCC 51140 / PWS/A</strain>
    </source>
</reference>
<protein>
    <submittedName>
        <fullName evidence="1">Uncharacterized protein</fullName>
    </submittedName>
</protein>
<dbReference type="KEGG" id="bip:Bint_2174"/>
<keyword evidence="2" id="KW-1185">Reference proteome</keyword>
<sequence length="42" mass="4760">MAVKGSPSYNESIKFAAASVSVSDKNLYPFLLNHFLYLYNFL</sequence>